<dbReference type="Gramene" id="Bo2g149350.1">
    <property type="protein sequence ID" value="Bo2g149350.1"/>
    <property type="gene ID" value="Bo2g149350"/>
</dbReference>
<sequence>MDFNPFTSSSNFVDLLSSQQQNVVFGSVSDSVSLSSSQPLFFGVQGTEDSNFGEDTQARWKERRTWSRIDDVVLISSWLNTSKDEVINTSTKSFFKLKFQTQFMASSSQNTLDESFDDAFEEIFDDFIDQTFEKFTIHALQNYTAVIRVLAYGIAADTVDEYLRLGETTTRSCLKNFVEGIIYLFGDEYLRRSTLADLQRLLDVGEYRGFPGMIGSIDCMHWEWKNCLTAWKGQYSRGSGKPTIVLEAVASYDLWIWHAFFGPPGSLNDINVLDRSPVFDDIIKGQAPQVTYSVNGREYHLVYYLTDGIYPKWANFIQSISLPQGPKAVLFAQRQEVEDEQDGYTQFDVSEFQQGEDHGSAHVLHVFYRYPYKYRQYDGCSD</sequence>
<dbReference type="PANTHER" id="PTHR47150:SF5">
    <property type="entry name" value="OS07G0546750 PROTEIN"/>
    <property type="match status" value="1"/>
</dbReference>
<keyword evidence="2" id="KW-1185">Reference proteome</keyword>
<accession>A0A0D3AWP5</accession>
<dbReference type="PANTHER" id="PTHR47150">
    <property type="entry name" value="OS12G0169200 PROTEIN"/>
    <property type="match status" value="1"/>
</dbReference>
<evidence type="ECO:0000313" key="1">
    <source>
        <dbReference type="EnsemblPlants" id="Bo2g149350.1"/>
    </source>
</evidence>
<name>A0A0D3AWP5_BRAOL</name>
<proteinExistence type="predicted"/>
<dbReference type="HOGENOM" id="CLU_724327_0_0_1"/>
<dbReference type="EnsemblPlants" id="Bo2g149350.1">
    <property type="protein sequence ID" value="Bo2g149350.1"/>
    <property type="gene ID" value="Bo2g149350"/>
</dbReference>
<dbReference type="Pfam" id="PF04827">
    <property type="entry name" value="Plant_tran"/>
    <property type="match status" value="1"/>
</dbReference>
<protein>
    <submittedName>
        <fullName evidence="1">Uncharacterized protein</fullName>
    </submittedName>
</protein>
<reference evidence="1" key="2">
    <citation type="submission" date="2015-03" db="UniProtKB">
        <authorList>
            <consortium name="EnsemblPlants"/>
        </authorList>
    </citation>
    <scope>IDENTIFICATION</scope>
</reference>
<evidence type="ECO:0000313" key="2">
    <source>
        <dbReference type="Proteomes" id="UP000032141"/>
    </source>
</evidence>
<dbReference type="AlphaFoldDB" id="A0A0D3AWP5"/>
<dbReference type="InterPro" id="IPR006912">
    <property type="entry name" value="Harbinger_derived_prot"/>
</dbReference>
<dbReference type="Proteomes" id="UP000032141">
    <property type="component" value="Chromosome C2"/>
</dbReference>
<organism evidence="1 2">
    <name type="scientific">Brassica oleracea var. oleracea</name>
    <dbReference type="NCBI Taxonomy" id="109376"/>
    <lineage>
        <taxon>Eukaryota</taxon>
        <taxon>Viridiplantae</taxon>
        <taxon>Streptophyta</taxon>
        <taxon>Embryophyta</taxon>
        <taxon>Tracheophyta</taxon>
        <taxon>Spermatophyta</taxon>
        <taxon>Magnoliopsida</taxon>
        <taxon>eudicotyledons</taxon>
        <taxon>Gunneridae</taxon>
        <taxon>Pentapetalae</taxon>
        <taxon>rosids</taxon>
        <taxon>malvids</taxon>
        <taxon>Brassicales</taxon>
        <taxon>Brassicaceae</taxon>
        <taxon>Brassiceae</taxon>
        <taxon>Brassica</taxon>
    </lineage>
</organism>
<dbReference type="STRING" id="109376.A0A0D3AWP5"/>
<reference evidence="1 2" key="1">
    <citation type="journal article" date="2014" name="Genome Biol.">
        <title>Transcriptome and methylome profiling reveals relics of genome dominance in the mesopolyploid Brassica oleracea.</title>
        <authorList>
            <person name="Parkin I.A."/>
            <person name="Koh C."/>
            <person name="Tang H."/>
            <person name="Robinson S.J."/>
            <person name="Kagale S."/>
            <person name="Clarke W.E."/>
            <person name="Town C.D."/>
            <person name="Nixon J."/>
            <person name="Krishnakumar V."/>
            <person name="Bidwell S.L."/>
            <person name="Denoeud F."/>
            <person name="Belcram H."/>
            <person name="Links M.G."/>
            <person name="Just J."/>
            <person name="Clarke C."/>
            <person name="Bender T."/>
            <person name="Huebert T."/>
            <person name="Mason A.S."/>
            <person name="Pires J.C."/>
            <person name="Barker G."/>
            <person name="Moore J."/>
            <person name="Walley P.G."/>
            <person name="Manoli S."/>
            <person name="Batley J."/>
            <person name="Edwards D."/>
            <person name="Nelson M.N."/>
            <person name="Wang X."/>
            <person name="Paterson A.H."/>
            <person name="King G."/>
            <person name="Bancroft I."/>
            <person name="Chalhoub B."/>
            <person name="Sharpe A.G."/>
        </authorList>
    </citation>
    <scope>NUCLEOTIDE SEQUENCE</scope>
    <source>
        <strain evidence="1 2">cv. TO1000</strain>
    </source>
</reference>